<dbReference type="RefSeq" id="XP_008074306.1">
    <property type="nucleotide sequence ID" value="XM_008076115.1"/>
</dbReference>
<dbReference type="HOGENOM" id="CLU_1230671_0_0_1"/>
<name>L2GV59_VAVCU</name>
<evidence type="ECO:0008006" key="4">
    <source>
        <dbReference type="Google" id="ProtNLM"/>
    </source>
</evidence>
<evidence type="ECO:0000313" key="3">
    <source>
        <dbReference type="Proteomes" id="UP000011081"/>
    </source>
</evidence>
<keyword evidence="3" id="KW-1185">Reference proteome</keyword>
<dbReference type="Proteomes" id="UP000011081">
    <property type="component" value="Unassembled WGS sequence"/>
</dbReference>
<feature type="region of interest" description="Disordered" evidence="1">
    <location>
        <begin position="1"/>
        <end position="21"/>
    </location>
</feature>
<protein>
    <recommendedName>
        <fullName evidence="4">CTLH domain-containing protein</fullName>
    </recommendedName>
</protein>
<dbReference type="OMA" id="DTIIMDH"/>
<reference evidence="3" key="1">
    <citation type="submission" date="2011-03" db="EMBL/GenBank/DDBJ databases">
        <title>The genome sequence of Vavraia culicis strain floridensis.</title>
        <authorList>
            <consortium name="The Broad Institute Genome Sequencing Platform"/>
            <person name="Cuomo C."/>
            <person name="Becnel J."/>
            <person name="Sanscrainte N."/>
            <person name="Young S.K."/>
            <person name="Zeng Q."/>
            <person name="Gargeya S."/>
            <person name="Fitzgerald M."/>
            <person name="Haas B."/>
            <person name="Abouelleil A."/>
            <person name="Alvarado L."/>
            <person name="Arachchi H.M."/>
            <person name="Berlin A."/>
            <person name="Chapman S.B."/>
            <person name="Gearin G."/>
            <person name="Goldberg J."/>
            <person name="Griggs A."/>
            <person name="Gujja S."/>
            <person name="Hansen M."/>
            <person name="Heiman D."/>
            <person name="Howarth C."/>
            <person name="Larimer J."/>
            <person name="Lui A."/>
            <person name="MacDonald P.J.P."/>
            <person name="McCowen C."/>
            <person name="Montmayeur A."/>
            <person name="Murphy C."/>
            <person name="Neiman D."/>
            <person name="Pearson M."/>
            <person name="Priest M."/>
            <person name="Roberts A."/>
            <person name="Saif S."/>
            <person name="Shea T."/>
            <person name="Sisk P."/>
            <person name="Stolte C."/>
            <person name="Sykes S."/>
            <person name="Wortman J."/>
            <person name="Nusbaum C."/>
            <person name="Birren B."/>
        </authorList>
    </citation>
    <scope>NUCLEOTIDE SEQUENCE [LARGE SCALE GENOMIC DNA]</scope>
    <source>
        <strain evidence="3">floridensis</strain>
    </source>
</reference>
<organism evidence="2 3">
    <name type="scientific">Vavraia culicis (isolate floridensis)</name>
    <name type="common">Microsporidian parasite</name>
    <dbReference type="NCBI Taxonomy" id="948595"/>
    <lineage>
        <taxon>Eukaryota</taxon>
        <taxon>Fungi</taxon>
        <taxon>Fungi incertae sedis</taxon>
        <taxon>Microsporidia</taxon>
        <taxon>Pleistophoridae</taxon>
        <taxon>Vavraia</taxon>
    </lineage>
</organism>
<proteinExistence type="predicted"/>
<accession>L2GV59</accession>
<feature type="compositionally biased region" description="Basic and acidic residues" evidence="1">
    <location>
        <begin position="1"/>
        <end position="13"/>
    </location>
</feature>
<evidence type="ECO:0000313" key="2">
    <source>
        <dbReference type="EMBL" id="ELA47188.1"/>
    </source>
</evidence>
<dbReference type="GeneID" id="19879167"/>
<dbReference type="EMBL" id="GL877422">
    <property type="protein sequence ID" value="ELA47188.1"/>
    <property type="molecule type" value="Genomic_DNA"/>
</dbReference>
<dbReference type="InParanoid" id="L2GV59"/>
<evidence type="ECO:0000256" key="1">
    <source>
        <dbReference type="SAM" id="MobiDB-lite"/>
    </source>
</evidence>
<dbReference type="OrthoDB" id="10310446at2759"/>
<sequence>MSGSKFKENRNEEDSNNVEEQIAVQDRVQEDSALDMIVPDAVPYKALLDRNKRILIDTIIMDHMLFSCATSSAQEYARLTHAFLPRDLRFFEQLKEIKKYILHAKDPLRCLKYITHHFSVSDDDLHTLTELHVKILFLQRLRDEGNQAALNLVRELRKKYEFVLDINVYSLIGYTTIKNDFYEHMVSDEKVADFVDEINSVLWSSKFGRKHSLLMCLVDGYNKNK</sequence>
<dbReference type="AlphaFoldDB" id="L2GV59"/>
<dbReference type="VEuPathDB" id="MicrosporidiaDB:VCUG_01288"/>
<gene>
    <name evidence="2" type="ORF">VCUG_01288</name>
</gene>